<proteinExistence type="predicted"/>
<evidence type="ECO:0000313" key="4">
    <source>
        <dbReference type="Proteomes" id="UP001464891"/>
    </source>
</evidence>
<name>A0ABV0JA27_9CYAN</name>
<organism evidence="3 4">
    <name type="scientific">Trichocoleus desertorum GB2-A4</name>
    <dbReference type="NCBI Taxonomy" id="2933944"/>
    <lineage>
        <taxon>Bacteria</taxon>
        <taxon>Bacillati</taxon>
        <taxon>Cyanobacteriota</taxon>
        <taxon>Cyanophyceae</taxon>
        <taxon>Leptolyngbyales</taxon>
        <taxon>Trichocoleusaceae</taxon>
        <taxon>Trichocoleus</taxon>
    </lineage>
</organism>
<feature type="modified residue" description="4-aspartylphosphate" evidence="1">
    <location>
        <position position="49"/>
    </location>
</feature>
<gene>
    <name evidence="3" type="ORF">NC998_13560</name>
</gene>
<dbReference type="PROSITE" id="PS50110">
    <property type="entry name" value="RESPONSE_REGULATORY"/>
    <property type="match status" value="1"/>
</dbReference>
<sequence length="138" mass="15533">MHKIAVLDDDINWSLSVQRFLRKEFLVTVFTDSNHFFAVAAQYDLVIVDFVLDPLPESENKLDGYGIIHRLKSSLERPPLCLLVSGWIDRNDLASISQRPYFMADDLAAKDAGLDVILAKVRQLLGSTLPQSPSYSQP</sequence>
<protein>
    <recommendedName>
        <fullName evidence="2">Response regulatory domain-containing protein</fullName>
    </recommendedName>
</protein>
<keyword evidence="4" id="KW-1185">Reference proteome</keyword>
<dbReference type="InterPro" id="IPR001789">
    <property type="entry name" value="Sig_transdc_resp-reg_receiver"/>
</dbReference>
<accession>A0ABV0JA27</accession>
<dbReference type="Gene3D" id="3.40.50.2300">
    <property type="match status" value="1"/>
</dbReference>
<feature type="domain" description="Response regulatory" evidence="2">
    <location>
        <begin position="3"/>
        <end position="125"/>
    </location>
</feature>
<dbReference type="SUPFAM" id="SSF52172">
    <property type="entry name" value="CheY-like"/>
    <property type="match status" value="1"/>
</dbReference>
<dbReference type="InterPro" id="IPR011006">
    <property type="entry name" value="CheY-like_superfamily"/>
</dbReference>
<reference evidence="3 4" key="1">
    <citation type="submission" date="2022-04" db="EMBL/GenBank/DDBJ databases">
        <title>Positive selection, recombination, and allopatry shape intraspecific diversity of widespread and dominant cyanobacteria.</title>
        <authorList>
            <person name="Wei J."/>
            <person name="Shu W."/>
            <person name="Hu C."/>
        </authorList>
    </citation>
    <scope>NUCLEOTIDE SEQUENCE [LARGE SCALE GENOMIC DNA]</scope>
    <source>
        <strain evidence="3 4">GB2-A4</strain>
    </source>
</reference>
<dbReference type="Proteomes" id="UP001464891">
    <property type="component" value="Unassembled WGS sequence"/>
</dbReference>
<keyword evidence="1" id="KW-0597">Phosphoprotein</keyword>
<evidence type="ECO:0000313" key="3">
    <source>
        <dbReference type="EMBL" id="MEP0818123.1"/>
    </source>
</evidence>
<dbReference type="EMBL" id="JAMPKM010000007">
    <property type="protein sequence ID" value="MEP0818123.1"/>
    <property type="molecule type" value="Genomic_DNA"/>
</dbReference>
<comment type="caution">
    <text evidence="3">The sequence shown here is derived from an EMBL/GenBank/DDBJ whole genome shotgun (WGS) entry which is preliminary data.</text>
</comment>
<evidence type="ECO:0000259" key="2">
    <source>
        <dbReference type="PROSITE" id="PS50110"/>
    </source>
</evidence>
<evidence type="ECO:0000256" key="1">
    <source>
        <dbReference type="PROSITE-ProRule" id="PRU00169"/>
    </source>
</evidence>
<dbReference type="RefSeq" id="WP_190432573.1">
    <property type="nucleotide sequence ID" value="NZ_JAMPKM010000007.1"/>
</dbReference>